<dbReference type="AlphaFoldDB" id="A0A8T0T4R1"/>
<organism evidence="2 3">
    <name type="scientific">Panicum virgatum</name>
    <name type="common">Blackwell switchgrass</name>
    <dbReference type="NCBI Taxonomy" id="38727"/>
    <lineage>
        <taxon>Eukaryota</taxon>
        <taxon>Viridiplantae</taxon>
        <taxon>Streptophyta</taxon>
        <taxon>Embryophyta</taxon>
        <taxon>Tracheophyta</taxon>
        <taxon>Spermatophyta</taxon>
        <taxon>Magnoliopsida</taxon>
        <taxon>Liliopsida</taxon>
        <taxon>Poales</taxon>
        <taxon>Poaceae</taxon>
        <taxon>PACMAD clade</taxon>
        <taxon>Panicoideae</taxon>
        <taxon>Panicodae</taxon>
        <taxon>Paniceae</taxon>
        <taxon>Panicinae</taxon>
        <taxon>Panicum</taxon>
        <taxon>Panicum sect. Hiantes</taxon>
    </lineage>
</organism>
<keyword evidence="1" id="KW-0732">Signal</keyword>
<evidence type="ECO:0008006" key="4">
    <source>
        <dbReference type="Google" id="ProtNLM"/>
    </source>
</evidence>
<proteinExistence type="predicted"/>
<evidence type="ECO:0000256" key="1">
    <source>
        <dbReference type="SAM" id="SignalP"/>
    </source>
</evidence>
<accession>A0A8T0T4R1</accession>
<sequence>MFFSCCLVHGTARLLFCLPSCSRSPCLFLSLLQAEVAGGDSKGFLAKAILEAPALTGRCQRGGRRVLARDMRSFAAKNIGVAVIAELR</sequence>
<evidence type="ECO:0000313" key="3">
    <source>
        <dbReference type="Proteomes" id="UP000823388"/>
    </source>
</evidence>
<comment type="caution">
    <text evidence="2">The sequence shown here is derived from an EMBL/GenBank/DDBJ whole genome shotgun (WGS) entry which is preliminary data.</text>
</comment>
<keyword evidence="3" id="KW-1185">Reference proteome</keyword>
<reference evidence="2" key="1">
    <citation type="submission" date="2020-05" db="EMBL/GenBank/DDBJ databases">
        <title>WGS assembly of Panicum virgatum.</title>
        <authorList>
            <person name="Lovell J.T."/>
            <person name="Jenkins J."/>
            <person name="Shu S."/>
            <person name="Juenger T.E."/>
            <person name="Schmutz J."/>
        </authorList>
    </citation>
    <scope>NUCLEOTIDE SEQUENCE</scope>
    <source>
        <strain evidence="2">AP13</strain>
    </source>
</reference>
<dbReference type="EMBL" id="CM029044">
    <property type="protein sequence ID" value="KAG2606251.1"/>
    <property type="molecule type" value="Genomic_DNA"/>
</dbReference>
<gene>
    <name evidence="2" type="ORF">PVAP13_4NG232522</name>
</gene>
<evidence type="ECO:0000313" key="2">
    <source>
        <dbReference type="EMBL" id="KAG2606251.1"/>
    </source>
</evidence>
<name>A0A8T0T4R1_PANVG</name>
<dbReference type="Proteomes" id="UP000823388">
    <property type="component" value="Chromosome 4N"/>
</dbReference>
<protein>
    <recommendedName>
        <fullName evidence="4">Secreted protein</fullName>
    </recommendedName>
</protein>
<feature type="signal peptide" evidence="1">
    <location>
        <begin position="1"/>
        <end position="17"/>
    </location>
</feature>
<feature type="chain" id="PRO_5035723694" description="Secreted protein" evidence="1">
    <location>
        <begin position="18"/>
        <end position="88"/>
    </location>
</feature>